<evidence type="ECO:0000256" key="1">
    <source>
        <dbReference type="SAM" id="MobiDB-lite"/>
    </source>
</evidence>
<evidence type="ECO:0000313" key="2">
    <source>
        <dbReference type="EMBL" id="KAF6819280.1"/>
    </source>
</evidence>
<organism evidence="2 3">
    <name type="scientific">Colletotrichum musicola</name>
    <dbReference type="NCBI Taxonomy" id="2175873"/>
    <lineage>
        <taxon>Eukaryota</taxon>
        <taxon>Fungi</taxon>
        <taxon>Dikarya</taxon>
        <taxon>Ascomycota</taxon>
        <taxon>Pezizomycotina</taxon>
        <taxon>Sordariomycetes</taxon>
        <taxon>Hypocreomycetidae</taxon>
        <taxon>Glomerellales</taxon>
        <taxon>Glomerellaceae</taxon>
        <taxon>Colletotrichum</taxon>
        <taxon>Colletotrichum orchidearum species complex</taxon>
    </lineage>
</organism>
<proteinExistence type="predicted"/>
<name>A0A8H6JU83_9PEZI</name>
<protein>
    <submittedName>
        <fullName evidence="2">Uncharacterized protein</fullName>
    </submittedName>
</protein>
<keyword evidence="3" id="KW-1185">Reference proteome</keyword>
<feature type="compositionally biased region" description="Basic and acidic residues" evidence="1">
    <location>
        <begin position="1"/>
        <end position="10"/>
    </location>
</feature>
<dbReference type="Proteomes" id="UP000639643">
    <property type="component" value="Unassembled WGS sequence"/>
</dbReference>
<feature type="region of interest" description="Disordered" evidence="1">
    <location>
        <begin position="39"/>
        <end position="58"/>
    </location>
</feature>
<feature type="compositionally biased region" description="Low complexity" evidence="1">
    <location>
        <begin position="76"/>
        <end position="87"/>
    </location>
</feature>
<feature type="region of interest" description="Disordered" evidence="1">
    <location>
        <begin position="1"/>
        <end position="23"/>
    </location>
</feature>
<accession>A0A8H6JU83</accession>
<comment type="caution">
    <text evidence="2">The sequence shown here is derived from an EMBL/GenBank/DDBJ whole genome shotgun (WGS) entry which is preliminary data.</text>
</comment>
<gene>
    <name evidence="2" type="ORF">CMUS01_11736</name>
</gene>
<sequence>MNAPVDHHETIPASPTNVPGVPPRACHWRAACGPIFRSRQSGPALSVPETGRPEWAKTAADGAMLTRIARVRRQKSSSLSSSLSSSSYRSAETNRPASRPDFSVEAAMQFNAGVCLPQRTRGLHPRAAGLTRRWELPCARETAADPGSSALLFTKECVPSP</sequence>
<evidence type="ECO:0000313" key="3">
    <source>
        <dbReference type="Proteomes" id="UP000639643"/>
    </source>
</evidence>
<feature type="region of interest" description="Disordered" evidence="1">
    <location>
        <begin position="72"/>
        <end position="100"/>
    </location>
</feature>
<dbReference type="EMBL" id="WIGM01000617">
    <property type="protein sequence ID" value="KAF6819280.1"/>
    <property type="molecule type" value="Genomic_DNA"/>
</dbReference>
<dbReference type="AlphaFoldDB" id="A0A8H6JU83"/>
<reference evidence="2" key="1">
    <citation type="journal article" date="2020" name="Phytopathology">
        <title>Genome Sequence Resources of Colletotrichum truncatum, C. plurivorum, C. musicola, and C. sojae: Four Species Pathogenic to Soybean (Glycine max).</title>
        <authorList>
            <person name="Rogerio F."/>
            <person name="Boufleur T.R."/>
            <person name="Ciampi-Guillardi M."/>
            <person name="Sukno S.A."/>
            <person name="Thon M.R."/>
            <person name="Massola Junior N.S."/>
            <person name="Baroncelli R."/>
        </authorList>
    </citation>
    <scope>NUCLEOTIDE SEQUENCE</scope>
    <source>
        <strain evidence="2">LFN0074</strain>
    </source>
</reference>